<name>A0A3Q2XWU3_HIPCM</name>
<feature type="domain" description="Concentrative nucleoside transporter N-terminal" evidence="8">
    <location>
        <begin position="101"/>
        <end position="173"/>
    </location>
</feature>
<evidence type="ECO:0000256" key="1">
    <source>
        <dbReference type="ARBA" id="ARBA00004651"/>
    </source>
</evidence>
<dbReference type="Ensembl" id="ENSHCOT00000014769.1">
    <property type="protein sequence ID" value="ENSHCOP00000008822.1"/>
    <property type="gene ID" value="ENSHCOG00000011170.1"/>
</dbReference>
<feature type="domain" description="Nucleoside transporter/FeoB GTPase Gate" evidence="10">
    <location>
        <begin position="182"/>
        <end position="279"/>
    </location>
</feature>
<feature type="transmembrane region" description="Helical" evidence="7">
    <location>
        <begin position="334"/>
        <end position="362"/>
    </location>
</feature>
<comment type="subcellular location">
    <subcellularLocation>
        <location evidence="1">Cell membrane</location>
        <topology evidence="1">Multi-pass membrane protein</topology>
    </subcellularLocation>
</comment>
<evidence type="ECO:0000313" key="12">
    <source>
        <dbReference type="Proteomes" id="UP000264820"/>
    </source>
</evidence>
<dbReference type="Pfam" id="PF01773">
    <property type="entry name" value="Nucleos_tra2_N"/>
    <property type="match status" value="1"/>
</dbReference>
<keyword evidence="7" id="KW-0813">Transport</keyword>
<dbReference type="GO" id="GO:0015389">
    <property type="term" value="F:pyrimidine- and adenosine-specific:sodium symporter activity"/>
    <property type="evidence" value="ECO:0007669"/>
    <property type="project" value="TreeGrafter"/>
</dbReference>
<accession>A0A3Q2XWU3</accession>
<dbReference type="Pfam" id="PF07670">
    <property type="entry name" value="Gate"/>
    <property type="match status" value="1"/>
</dbReference>
<feature type="transmembrane region" description="Helical" evidence="7">
    <location>
        <begin position="547"/>
        <end position="566"/>
    </location>
</feature>
<comment type="similarity">
    <text evidence="2 7">Belongs to the concentrative nucleoside transporter (CNT) (TC 2.A.41) family.</text>
</comment>
<dbReference type="Pfam" id="PF07662">
    <property type="entry name" value="Nucleos_tra2_C"/>
    <property type="match status" value="1"/>
</dbReference>
<dbReference type="GO" id="GO:0005886">
    <property type="term" value="C:plasma membrane"/>
    <property type="evidence" value="ECO:0007669"/>
    <property type="project" value="UniProtKB-SubCell"/>
</dbReference>
<feature type="transmembrane region" description="Helical" evidence="7">
    <location>
        <begin position="120"/>
        <end position="140"/>
    </location>
</feature>
<keyword evidence="6 7" id="KW-0472">Membrane</keyword>
<dbReference type="InterPro" id="IPR002668">
    <property type="entry name" value="CNT_N_dom"/>
</dbReference>
<evidence type="ECO:0000259" key="8">
    <source>
        <dbReference type="Pfam" id="PF01773"/>
    </source>
</evidence>
<keyword evidence="12" id="KW-1185">Reference proteome</keyword>
<keyword evidence="4 7" id="KW-0812">Transmembrane</keyword>
<dbReference type="PANTHER" id="PTHR10590:SF4">
    <property type="entry name" value="SOLUTE CARRIER FAMILY 28 MEMBER 3"/>
    <property type="match status" value="1"/>
</dbReference>
<dbReference type="Proteomes" id="UP000264820">
    <property type="component" value="Unplaced"/>
</dbReference>
<evidence type="ECO:0000256" key="7">
    <source>
        <dbReference type="RuleBase" id="RU362018"/>
    </source>
</evidence>
<dbReference type="GO" id="GO:0015864">
    <property type="term" value="P:pyrimidine nucleoside transport"/>
    <property type="evidence" value="ECO:0007669"/>
    <property type="project" value="TreeGrafter"/>
</dbReference>
<dbReference type="InterPro" id="IPR011657">
    <property type="entry name" value="CNT_C_dom"/>
</dbReference>
<evidence type="ECO:0000256" key="2">
    <source>
        <dbReference type="ARBA" id="ARBA00009033"/>
    </source>
</evidence>
<dbReference type="NCBIfam" id="TIGR00804">
    <property type="entry name" value="nupC"/>
    <property type="match status" value="1"/>
</dbReference>
<feature type="transmembrane region" description="Helical" evidence="7">
    <location>
        <begin position="486"/>
        <end position="508"/>
    </location>
</feature>
<evidence type="ECO:0000259" key="9">
    <source>
        <dbReference type="Pfam" id="PF07662"/>
    </source>
</evidence>
<keyword evidence="3" id="KW-1003">Cell membrane</keyword>
<evidence type="ECO:0000256" key="4">
    <source>
        <dbReference type="ARBA" id="ARBA00022692"/>
    </source>
</evidence>
<dbReference type="GO" id="GO:0015860">
    <property type="term" value="P:purine nucleoside transmembrane transport"/>
    <property type="evidence" value="ECO:0007669"/>
    <property type="project" value="TreeGrafter"/>
</dbReference>
<reference evidence="11" key="1">
    <citation type="submission" date="2025-08" db="UniProtKB">
        <authorList>
            <consortium name="Ensembl"/>
        </authorList>
    </citation>
    <scope>IDENTIFICATION</scope>
</reference>
<evidence type="ECO:0000256" key="3">
    <source>
        <dbReference type="ARBA" id="ARBA00022475"/>
    </source>
</evidence>
<evidence type="ECO:0000313" key="11">
    <source>
        <dbReference type="Ensembl" id="ENSHCOP00000008822.1"/>
    </source>
</evidence>
<dbReference type="STRING" id="109280.ENSHCOP00000008822"/>
<feature type="transmembrane region" description="Helical" evidence="7">
    <location>
        <begin position="177"/>
        <end position="201"/>
    </location>
</feature>
<evidence type="ECO:0000256" key="6">
    <source>
        <dbReference type="ARBA" id="ARBA00023136"/>
    </source>
</evidence>
<proteinExistence type="inferred from homology"/>
<feature type="transmembrane region" description="Helical" evidence="7">
    <location>
        <begin position="24"/>
        <end position="43"/>
    </location>
</feature>
<dbReference type="GeneTree" id="ENSGT00390000016025"/>
<reference evidence="11" key="2">
    <citation type="submission" date="2025-09" db="UniProtKB">
        <authorList>
            <consortium name="Ensembl"/>
        </authorList>
    </citation>
    <scope>IDENTIFICATION</scope>
</reference>
<organism evidence="11 12">
    <name type="scientific">Hippocampus comes</name>
    <name type="common">Tiger tail seahorse</name>
    <dbReference type="NCBI Taxonomy" id="109280"/>
    <lineage>
        <taxon>Eukaryota</taxon>
        <taxon>Metazoa</taxon>
        <taxon>Chordata</taxon>
        <taxon>Craniata</taxon>
        <taxon>Vertebrata</taxon>
        <taxon>Euteleostomi</taxon>
        <taxon>Actinopterygii</taxon>
        <taxon>Neopterygii</taxon>
        <taxon>Teleostei</taxon>
        <taxon>Neoteleostei</taxon>
        <taxon>Acanthomorphata</taxon>
        <taxon>Syngnathiaria</taxon>
        <taxon>Syngnathiformes</taxon>
        <taxon>Syngnathoidei</taxon>
        <taxon>Syngnathidae</taxon>
        <taxon>Hippocampus</taxon>
    </lineage>
</organism>
<feature type="transmembrane region" description="Helical" evidence="7">
    <location>
        <begin position="97"/>
        <end position="114"/>
    </location>
</feature>
<dbReference type="InterPro" id="IPR018270">
    <property type="entry name" value="C_nuclsd_transpt_met_bac"/>
</dbReference>
<evidence type="ECO:0000259" key="10">
    <source>
        <dbReference type="Pfam" id="PF07670"/>
    </source>
</evidence>
<evidence type="ECO:0000256" key="5">
    <source>
        <dbReference type="ARBA" id="ARBA00022989"/>
    </source>
</evidence>
<feature type="transmembrane region" description="Helical" evidence="7">
    <location>
        <begin position="449"/>
        <end position="474"/>
    </location>
</feature>
<keyword evidence="5 7" id="KW-1133">Transmembrane helix</keyword>
<dbReference type="PANTHER" id="PTHR10590">
    <property type="entry name" value="SODIUM/NUCLEOSIDE COTRANSPORTER"/>
    <property type="match status" value="1"/>
</dbReference>
<dbReference type="AlphaFoldDB" id="A0A3Q2XWU3"/>
<dbReference type="InterPro" id="IPR008276">
    <property type="entry name" value="C_nuclsd_transpt"/>
</dbReference>
<feature type="transmembrane region" description="Helical" evidence="7">
    <location>
        <begin position="256"/>
        <end position="280"/>
    </location>
</feature>
<sequence>RETVQDVCWVAAVIVACVLNFRRALEMLVISLMVLFFVVWDWMMGRYGDRIWEGLLPVRELVSRHWIRIRWLIYACVLVGLVCWLVLDTAKRGERQLMSFFGLLLLIFLMMLFSKHPFNVIPPLLFCGLGLQFAFGLLVLRTSFGFKALNWLGQRVEIFISYTDVGSRFVFGEKHEVHFFIFKVMPILVFLSAVISMLYHLGFMQWLVCKIGFIMQVTMGTSPVESMAAAANIFLGQTETPLLIRPYIHELTLSEIHAVMTGGFASIAGTLLGVFISFGVEATHLMTASLMSAPASLAISKMFWPETETPRTKSIDVKIEGECTNMLEAASQGAIFAVSLVANVVVNLLSFLALVAFFDATISWLGGMFDYPQLSFSLMCSYIFMPLAFIMGVSWEDSFVVAELVGTKTFLNEFVAYQKLSVLIKKRKAGGPEYINNVKQYISVHSETIATYALCGFSNLASLGMSIAAITSMAPERQSDISSCGIRSLIAGSVSCFVTACVAGTLYIPELECPHYLSSTFNSTNVTVATQLLTCCTQLYNRYGMRGYATLPIFYSISIHILFGHLS</sequence>
<feature type="transmembrane region" description="Helical" evidence="7">
    <location>
        <begin position="374"/>
        <end position="395"/>
    </location>
</feature>
<dbReference type="InterPro" id="IPR011642">
    <property type="entry name" value="Gate_dom"/>
</dbReference>
<feature type="domain" description="Concentrative nucleoside transporter C-terminal" evidence="9">
    <location>
        <begin position="284"/>
        <end position="504"/>
    </location>
</feature>
<protein>
    <recommendedName>
        <fullName evidence="7">Sodium/nucleoside cotransporter</fullName>
    </recommendedName>
</protein>
<dbReference type="OMA" id="ERKYDTV"/>
<feature type="transmembrane region" description="Helical" evidence="7">
    <location>
        <begin position="71"/>
        <end position="90"/>
    </location>
</feature>